<dbReference type="AlphaFoldDB" id="A0A132ES31"/>
<feature type="domain" description="Putative Flp pilus-assembly TadG-like N-terminal" evidence="1">
    <location>
        <begin position="1"/>
        <end position="42"/>
    </location>
</feature>
<dbReference type="InterPro" id="IPR028087">
    <property type="entry name" value="Tad_N"/>
</dbReference>
<evidence type="ECO:0000259" key="1">
    <source>
        <dbReference type="Pfam" id="PF13400"/>
    </source>
</evidence>
<gene>
    <name evidence="2" type="ORF">WT57_30000</name>
</gene>
<evidence type="ECO:0000313" key="2">
    <source>
        <dbReference type="EMBL" id="KWF57873.1"/>
    </source>
</evidence>
<dbReference type="Proteomes" id="UP000061512">
    <property type="component" value="Unassembled WGS sequence"/>
</dbReference>
<comment type="caution">
    <text evidence="2">The sequence shown here is derived from an EMBL/GenBank/DDBJ whole genome shotgun (WGS) entry which is preliminary data.</text>
</comment>
<evidence type="ECO:0000313" key="3">
    <source>
        <dbReference type="Proteomes" id="UP000061512"/>
    </source>
</evidence>
<dbReference type="Pfam" id="PF13400">
    <property type="entry name" value="Tad"/>
    <property type="match status" value="1"/>
</dbReference>
<organism evidence="2 3">
    <name type="scientific">Burkholderia pseudomultivorans</name>
    <dbReference type="NCBI Taxonomy" id="1207504"/>
    <lineage>
        <taxon>Bacteria</taxon>
        <taxon>Pseudomonadati</taxon>
        <taxon>Pseudomonadota</taxon>
        <taxon>Betaproteobacteria</taxon>
        <taxon>Burkholderiales</taxon>
        <taxon>Burkholderiaceae</taxon>
        <taxon>Burkholderia</taxon>
        <taxon>Burkholderia cepacia complex</taxon>
    </lineage>
</organism>
<sequence>MAAIWVMVAIVVLGAIDVGNLYFQRRDLQRIADMAALAAAQAVDPVDIKCASAIQAAQNNASQNDAYPVAASSAVAGTDQIVTTCGRWDPVAGGSASYQLAAANVTQFNAARVTLNRYVNYSFLGLLSAAGRGSSTVSASSTARATAIDSFSVSATIASVNPVWLNAILTKLLGTSVALQVGDYQAIANANIRLIDIATAVGAGTVSGLTTTSIGMSTLFGKLANLDLSTLQAGQNNNPGYVAQLQAGLGALKKIPIATITNTTISLANQTNALLQVALGNPDSAADATVNLLDLLMTSAQIANSGHAVSLSTTLPLGANTATNVQLQILSPPSLAVGEAGKSNGVWRTQASSAQIGLFLDVQTPPVNVSIPGLPSLLSAQLDGLNLPLYLVVGGPATAWLAATKCGPTVDTSTITIGAQPGIARLCVSAPPGGTLNLQNSGSCPAASGSLKLVDLNVILAGATVLSLPVTAAVGNPVLQIAGGASYSAPYGNNSGSTPPQFCADTANYSASSPTCSNGWSRNPNWTTYSNQLGSQLATALANLNLQAVNISLSLPLITVNLPVPVSVLSSLLGSILSPILMSLDSVIVPLLNLLGVQVGQANVHQMSLTCNVAQLVAQ</sequence>
<dbReference type="EMBL" id="LPJX01000069">
    <property type="protein sequence ID" value="KWF57873.1"/>
    <property type="molecule type" value="Genomic_DNA"/>
</dbReference>
<accession>A0A132ES31</accession>
<reference evidence="2 3" key="1">
    <citation type="submission" date="2015-11" db="EMBL/GenBank/DDBJ databases">
        <title>Expanding the genomic diversity of Burkholderia species for the development of highly accurate diagnostics.</title>
        <authorList>
            <person name="Sahl J."/>
            <person name="Keim P."/>
            <person name="Wagner D."/>
        </authorList>
    </citation>
    <scope>NUCLEOTIDE SEQUENCE [LARGE SCALE GENOMIC DNA]</scope>
    <source>
        <strain evidence="2 3">MSMB574WGS</strain>
    </source>
</reference>
<name>A0A132ES31_9BURK</name>
<proteinExistence type="predicted"/>
<protein>
    <recommendedName>
        <fullName evidence="1">Putative Flp pilus-assembly TadG-like N-terminal domain-containing protein</fullName>
    </recommendedName>
</protein>